<dbReference type="Proteomes" id="UP001597251">
    <property type="component" value="Unassembled WGS sequence"/>
</dbReference>
<evidence type="ECO:0000313" key="4">
    <source>
        <dbReference type="EMBL" id="MFD1418416.1"/>
    </source>
</evidence>
<dbReference type="InterPro" id="IPR022038">
    <property type="entry name" value="Ig-like_bact"/>
</dbReference>
<evidence type="ECO:0000256" key="1">
    <source>
        <dbReference type="SAM" id="MobiDB-lite"/>
    </source>
</evidence>
<feature type="domain" description="Ig-like" evidence="3">
    <location>
        <begin position="1038"/>
        <end position="1098"/>
    </location>
</feature>
<feature type="signal peptide" evidence="2">
    <location>
        <begin position="1"/>
        <end position="35"/>
    </location>
</feature>
<feature type="chain" id="PRO_5047502103" evidence="2">
    <location>
        <begin position="36"/>
        <end position="1397"/>
    </location>
</feature>
<protein>
    <submittedName>
        <fullName evidence="4">Bacterial Ig-like domain-containing protein</fullName>
    </submittedName>
</protein>
<evidence type="ECO:0000256" key="2">
    <source>
        <dbReference type="SAM" id="SignalP"/>
    </source>
</evidence>
<dbReference type="Gene3D" id="2.60.40.10">
    <property type="entry name" value="Immunoglobulins"/>
    <property type="match status" value="4"/>
</dbReference>
<keyword evidence="5" id="KW-1185">Reference proteome</keyword>
<name>A0ABW4BT68_9LACO</name>
<evidence type="ECO:0000313" key="5">
    <source>
        <dbReference type="Proteomes" id="UP001597251"/>
    </source>
</evidence>
<evidence type="ECO:0000259" key="3">
    <source>
        <dbReference type="Pfam" id="PF07523"/>
    </source>
</evidence>
<dbReference type="InterPro" id="IPR013783">
    <property type="entry name" value="Ig-like_fold"/>
</dbReference>
<dbReference type="Pfam" id="PF07523">
    <property type="entry name" value="Big_3"/>
    <property type="match status" value="4"/>
</dbReference>
<feature type="compositionally biased region" description="Polar residues" evidence="1">
    <location>
        <begin position="39"/>
        <end position="61"/>
    </location>
</feature>
<dbReference type="EMBL" id="JBHTOI010000040">
    <property type="protein sequence ID" value="MFD1418416.1"/>
    <property type="molecule type" value="Genomic_DNA"/>
</dbReference>
<feature type="region of interest" description="Disordered" evidence="1">
    <location>
        <begin position="39"/>
        <end position="122"/>
    </location>
</feature>
<organism evidence="4 5">
    <name type="scientific">Companilactobacillus keshanensis</name>
    <dbReference type="NCBI Taxonomy" id="2486003"/>
    <lineage>
        <taxon>Bacteria</taxon>
        <taxon>Bacillati</taxon>
        <taxon>Bacillota</taxon>
        <taxon>Bacilli</taxon>
        <taxon>Lactobacillales</taxon>
        <taxon>Lactobacillaceae</taxon>
        <taxon>Companilactobacillus</taxon>
    </lineage>
</organism>
<proteinExistence type="predicted"/>
<dbReference type="RefSeq" id="WP_164505338.1">
    <property type="nucleotide sequence ID" value="NZ_JBHTOI010000040.1"/>
</dbReference>
<gene>
    <name evidence="4" type="ORF">ACFQ42_06660</name>
</gene>
<feature type="compositionally biased region" description="Low complexity" evidence="1">
    <location>
        <begin position="76"/>
        <end position="122"/>
    </location>
</feature>
<feature type="domain" description="Ig-like" evidence="3">
    <location>
        <begin position="1105"/>
        <end position="1169"/>
    </location>
</feature>
<feature type="domain" description="Ig-like" evidence="3">
    <location>
        <begin position="602"/>
        <end position="669"/>
    </location>
</feature>
<sequence length="1397" mass="149859">MANIKLSKSQKVTIAGVTLFSALILGGLSTTNVSAATEQPATDQVVGQNNDQINNGTTSSGTKEEESAPDTGSGTGSNTGQNDQNAGTGNAASGSNSSTGVTGSDDTGSKTTGSGITSGNSLSSNINAYIATPVATATAQVPVANSQKGTIDWNNTSNYDPSANSGIIINYKVETPDSSEVGDFQDQKGQAFIVGNTDDTVDLTSSLPQGYTFVNASDKDQVIGAGYDGTDAKTYINSITKTINIVRAEGSTDDILPAVYSFVYGNTSFPALYLEYIEQNLTSTSAIAFTPIGFLTKNPTILTNSFHYSGMHSNTTSIEVFKDNKTLMTNTVNFKLGNDTLSTYKTDSTKLGDTAEVTAPTGYTFSDGTTTKNITIGAASPMYLAYYSTLGITDIDPSIHDLEVVKAPVVISDKTVNLSVADGTVWDPESAYDATNSTDENNAPIPYANLTVTIQKVDSAIPETGTTIDQSKPGQYTITYAYGEYSSTTAVNVRQTPTLTVTKDTDDVTVNDQAAVSKWLGTSTDEYGNILNYDNVNLTVSVDGKDIAKDSELDTTTAGTHDVTYKYSYMSGYEADGVTPVTTDVTKTVIVNVNRAIVEPVINVKDSTLVLGNDWKTDDNFISATDEYGDNLYLSKITVDSSNIQADKAGVYNVIFKYKDTVETAKVTVTQTPTINSVPSYDVMNSTSTKPWDASEAFNGGTDENGNPLTFNKVTVSVDGVITNDFKPSVVGIHPVVYSYAYGDNQTVDSSTILHVKQAPTLAVSGNLFKLGSKVNLFSFINNNVALDENNVPFSASNTNLTYIVDGIDYQYDGIYTVLKLGNNNASVKYTYYINGSPMETSSEISIIGYQDPVINSQGNTEYTVGDAVNISDLYGSTSTDEYGNILNYDNVDLTVSVDGTVVDKDSVLDTATAGTHDITYKYSYLSGYEADGVTTRTTDVTKTVTVNVNRAIVAPVINVKDSTLSPGNDWKADDNFVSATDEYGDNLDLSKITVDSSNIQADKAGVYNVIFKYKDTVEAAKVTVTQAPTLVVQPSSVHVGLTWDPADSFVSATDENGKDVALPDITVNSSALKLDTPGTYDVTFTYGDITRTTQVTVTASTVLNVHDSTIHVGDKWSPADNFDNATDSDGNSVGLDKVTETDNVDTTKAGIYKATYTVNDLSKDATIVVLANSTTDPGTPSTDKEWLINAPYLVKADNYTQIYSSPSTSDPVANRQLVHDSDWMVGLAVQNSEGTFYQVSTSEWVKAEDMWAFKPIADEVYANDPNNTAVFSTVDENKNTDINISYQTAWLVDRVAVDNDGNTWYRVGTSNYVKSSDVTKIVPETSYKGNVQLTGMGNVTLYKLDYYGHIEKASRNAASGTNWISTNHRELKGITYHQISNSEWVSEIDSVFTKQD</sequence>
<accession>A0ABW4BT68</accession>
<keyword evidence="2" id="KW-0732">Signal</keyword>
<reference evidence="5" key="1">
    <citation type="journal article" date="2019" name="Int. J. Syst. Evol. Microbiol.">
        <title>The Global Catalogue of Microorganisms (GCM) 10K type strain sequencing project: providing services to taxonomists for standard genome sequencing and annotation.</title>
        <authorList>
            <consortium name="The Broad Institute Genomics Platform"/>
            <consortium name="The Broad Institute Genome Sequencing Center for Infectious Disease"/>
            <person name="Wu L."/>
            <person name="Ma J."/>
        </authorList>
    </citation>
    <scope>NUCLEOTIDE SEQUENCE [LARGE SCALE GENOMIC DNA]</scope>
    <source>
        <strain evidence="5">CCM 8936</strain>
    </source>
</reference>
<feature type="domain" description="Ig-like" evidence="3">
    <location>
        <begin position="958"/>
        <end position="1025"/>
    </location>
</feature>
<comment type="caution">
    <text evidence="4">The sequence shown here is derived from an EMBL/GenBank/DDBJ whole genome shotgun (WGS) entry which is preliminary data.</text>
</comment>